<dbReference type="GO" id="GO:0000156">
    <property type="term" value="F:phosphorelay response regulator activity"/>
    <property type="evidence" value="ECO:0007669"/>
    <property type="project" value="TreeGrafter"/>
</dbReference>
<dbReference type="InterPro" id="IPR036388">
    <property type="entry name" value="WH-like_DNA-bd_sf"/>
</dbReference>
<name>M2XDG7_9MICC</name>
<keyword evidence="5" id="KW-0804">Transcription</keyword>
<keyword evidence="11" id="KW-1185">Reference proteome</keyword>
<organism evidence="10 11">
    <name type="scientific">Kocuria palustris PEL</name>
    <dbReference type="NCBI Taxonomy" id="1236550"/>
    <lineage>
        <taxon>Bacteria</taxon>
        <taxon>Bacillati</taxon>
        <taxon>Actinomycetota</taxon>
        <taxon>Actinomycetes</taxon>
        <taxon>Micrococcales</taxon>
        <taxon>Micrococcaceae</taxon>
        <taxon>Kocuria</taxon>
    </lineage>
</organism>
<dbReference type="PROSITE" id="PS51755">
    <property type="entry name" value="OMPR_PHOB"/>
    <property type="match status" value="1"/>
</dbReference>
<evidence type="ECO:0000256" key="2">
    <source>
        <dbReference type="ARBA" id="ARBA00023012"/>
    </source>
</evidence>
<dbReference type="SUPFAM" id="SSF52172">
    <property type="entry name" value="CheY-like"/>
    <property type="match status" value="1"/>
</dbReference>
<evidence type="ECO:0000256" key="6">
    <source>
        <dbReference type="PROSITE-ProRule" id="PRU00169"/>
    </source>
</evidence>
<dbReference type="InterPro" id="IPR001867">
    <property type="entry name" value="OmpR/PhoB-type_DNA-bd"/>
</dbReference>
<dbReference type="InterPro" id="IPR039420">
    <property type="entry name" value="WalR-like"/>
</dbReference>
<sequence length="243" mass="27043">MSLSSLNLPPLSHPNGSPVRVLVVDDEPALADLVAMGCRMLGWDTRLAHRGREAVEIAREWTPDVLVLDWMLPEYDGPEVLERIRRTQPAVPALFLTAKDAVEDRIAGLAAGGDDYVTKPFSIEEVLLRLHRLLERTGIASSSSDELVLGDLSLNVVTRECSRGGDPIELTDTQFQLLRYLMENPRAVLSKAQILDAVWDYDFQGRANIVELYISYLRKKIDAGREPMIHTVRGAGYVIRPAA</sequence>
<comment type="caution">
    <text evidence="10">The sequence shown here is derived from an EMBL/GenBank/DDBJ whole genome shotgun (WGS) entry which is preliminary data.</text>
</comment>
<dbReference type="GO" id="GO:0032993">
    <property type="term" value="C:protein-DNA complex"/>
    <property type="evidence" value="ECO:0007669"/>
    <property type="project" value="TreeGrafter"/>
</dbReference>
<reference evidence="10 11" key="1">
    <citation type="journal article" date="2014" name="Genome Announc.">
        <title>Draft Genome Sequence of Kocuria palustris PEL.</title>
        <authorList>
            <person name="Sharma G."/>
            <person name="Khatri I."/>
            <person name="Subramanian S."/>
        </authorList>
    </citation>
    <scope>NUCLEOTIDE SEQUENCE [LARGE SCALE GENOMIC DNA]</scope>
    <source>
        <strain evidence="10 11">PEL</strain>
    </source>
</reference>
<dbReference type="Proteomes" id="UP000009877">
    <property type="component" value="Unassembled WGS sequence"/>
</dbReference>
<feature type="DNA-binding region" description="OmpR/PhoB-type" evidence="7">
    <location>
        <begin position="144"/>
        <end position="241"/>
    </location>
</feature>
<evidence type="ECO:0000259" key="8">
    <source>
        <dbReference type="PROSITE" id="PS50110"/>
    </source>
</evidence>
<dbReference type="Pfam" id="PF00486">
    <property type="entry name" value="Trans_reg_C"/>
    <property type="match status" value="1"/>
</dbReference>
<gene>
    <name evidence="10" type="ORF">C884_02050</name>
</gene>
<evidence type="ECO:0000256" key="4">
    <source>
        <dbReference type="ARBA" id="ARBA00023125"/>
    </source>
</evidence>
<dbReference type="CDD" id="cd00383">
    <property type="entry name" value="trans_reg_C"/>
    <property type="match status" value="1"/>
</dbReference>
<evidence type="ECO:0000256" key="3">
    <source>
        <dbReference type="ARBA" id="ARBA00023015"/>
    </source>
</evidence>
<dbReference type="Gene3D" id="3.40.50.2300">
    <property type="match status" value="1"/>
</dbReference>
<dbReference type="SMART" id="SM00862">
    <property type="entry name" value="Trans_reg_C"/>
    <property type="match status" value="1"/>
</dbReference>
<accession>M2XDG7</accession>
<dbReference type="EMBL" id="ANHZ02000005">
    <property type="protein sequence ID" value="EME37136.1"/>
    <property type="molecule type" value="Genomic_DNA"/>
</dbReference>
<keyword evidence="3" id="KW-0805">Transcription regulation</keyword>
<feature type="domain" description="Response regulatory" evidence="8">
    <location>
        <begin position="20"/>
        <end position="134"/>
    </location>
</feature>
<dbReference type="AlphaFoldDB" id="M2XDG7"/>
<keyword evidence="2" id="KW-0902">Two-component regulatory system</keyword>
<feature type="modified residue" description="4-aspartylphosphate" evidence="6">
    <location>
        <position position="69"/>
    </location>
</feature>
<evidence type="ECO:0000259" key="9">
    <source>
        <dbReference type="PROSITE" id="PS51755"/>
    </source>
</evidence>
<dbReference type="SMART" id="SM00448">
    <property type="entry name" value="REC"/>
    <property type="match status" value="1"/>
</dbReference>
<feature type="domain" description="OmpR/PhoB-type" evidence="9">
    <location>
        <begin position="144"/>
        <end position="241"/>
    </location>
</feature>
<dbReference type="PANTHER" id="PTHR48111:SF28">
    <property type="entry name" value="TRANSCRIPTIONAL REGULATORY PROTEIN TCRX-RELATED"/>
    <property type="match status" value="1"/>
</dbReference>
<evidence type="ECO:0000256" key="5">
    <source>
        <dbReference type="ARBA" id="ARBA00023163"/>
    </source>
</evidence>
<dbReference type="GO" id="GO:0006355">
    <property type="term" value="P:regulation of DNA-templated transcription"/>
    <property type="evidence" value="ECO:0007669"/>
    <property type="project" value="InterPro"/>
</dbReference>
<keyword evidence="1 6" id="KW-0597">Phosphoprotein</keyword>
<dbReference type="FunFam" id="1.10.10.10:FF:000005">
    <property type="entry name" value="Two-component system response regulator"/>
    <property type="match status" value="1"/>
</dbReference>
<evidence type="ECO:0000256" key="1">
    <source>
        <dbReference type="ARBA" id="ARBA00022553"/>
    </source>
</evidence>
<evidence type="ECO:0000313" key="10">
    <source>
        <dbReference type="EMBL" id="EME37136.1"/>
    </source>
</evidence>
<proteinExistence type="predicted"/>
<protein>
    <submittedName>
        <fullName evidence="10">Two-component system response regulator</fullName>
    </submittedName>
</protein>
<dbReference type="InterPro" id="IPR001789">
    <property type="entry name" value="Sig_transdc_resp-reg_receiver"/>
</dbReference>
<dbReference type="PROSITE" id="PS50110">
    <property type="entry name" value="RESPONSE_REGULATORY"/>
    <property type="match status" value="1"/>
</dbReference>
<dbReference type="Pfam" id="PF00072">
    <property type="entry name" value="Response_reg"/>
    <property type="match status" value="1"/>
</dbReference>
<dbReference type="STRING" id="71999.KPaMU14_11910"/>
<dbReference type="Gene3D" id="1.10.10.10">
    <property type="entry name" value="Winged helix-like DNA-binding domain superfamily/Winged helix DNA-binding domain"/>
    <property type="match status" value="1"/>
</dbReference>
<dbReference type="Gene3D" id="6.10.250.690">
    <property type="match status" value="1"/>
</dbReference>
<keyword evidence="4 7" id="KW-0238">DNA-binding</keyword>
<evidence type="ECO:0000256" key="7">
    <source>
        <dbReference type="PROSITE-ProRule" id="PRU01091"/>
    </source>
</evidence>
<dbReference type="GO" id="GO:0005829">
    <property type="term" value="C:cytosol"/>
    <property type="evidence" value="ECO:0007669"/>
    <property type="project" value="TreeGrafter"/>
</dbReference>
<dbReference type="InterPro" id="IPR016032">
    <property type="entry name" value="Sig_transdc_resp-reg_C-effctor"/>
</dbReference>
<dbReference type="SUPFAM" id="SSF46894">
    <property type="entry name" value="C-terminal effector domain of the bipartite response regulators"/>
    <property type="match status" value="1"/>
</dbReference>
<dbReference type="GO" id="GO:0000976">
    <property type="term" value="F:transcription cis-regulatory region binding"/>
    <property type="evidence" value="ECO:0007669"/>
    <property type="project" value="TreeGrafter"/>
</dbReference>
<dbReference type="PANTHER" id="PTHR48111">
    <property type="entry name" value="REGULATOR OF RPOS"/>
    <property type="match status" value="1"/>
</dbReference>
<evidence type="ECO:0000313" key="11">
    <source>
        <dbReference type="Proteomes" id="UP000009877"/>
    </source>
</evidence>
<dbReference type="InterPro" id="IPR011006">
    <property type="entry name" value="CheY-like_superfamily"/>
</dbReference>